<dbReference type="EMBL" id="LATL02000070">
    <property type="protein sequence ID" value="KKD36412.1"/>
    <property type="molecule type" value="Genomic_DNA"/>
</dbReference>
<feature type="transmembrane region" description="Helical" evidence="19">
    <location>
        <begin position="462"/>
        <end position="484"/>
    </location>
</feature>
<evidence type="ECO:0000256" key="19">
    <source>
        <dbReference type="SAM" id="Phobius"/>
    </source>
</evidence>
<dbReference type="Gene3D" id="3.90.550.10">
    <property type="entry name" value="Spore Coat Polysaccharide Biosynthesis Protein SpsA, Chain A"/>
    <property type="match status" value="1"/>
</dbReference>
<evidence type="ECO:0000256" key="6">
    <source>
        <dbReference type="ARBA" id="ARBA00022679"/>
    </source>
</evidence>
<dbReference type="PATRIC" id="fig|1637645.4.peg.1383"/>
<dbReference type="SUPFAM" id="SSF53448">
    <property type="entry name" value="Nucleotide-diphospho-sugar transferases"/>
    <property type="match status" value="1"/>
</dbReference>
<keyword evidence="8" id="KW-0319">Glycerol metabolism</keyword>
<feature type="region of interest" description="Disordered" evidence="18">
    <location>
        <begin position="1"/>
        <end position="43"/>
    </location>
</feature>
<reference evidence="21 22" key="1">
    <citation type="submission" date="2015-06" db="EMBL/GenBank/DDBJ databases">
        <title>Draft genome assembly of filamentous brackish cyanobacterium Limnoraphis robusta strain CS-951.</title>
        <authorList>
            <person name="Willis A."/>
            <person name="Parks M."/>
            <person name="Burford M.A."/>
        </authorList>
    </citation>
    <scope>NUCLEOTIDE SEQUENCE [LARGE SCALE GENOMIC DNA]</scope>
    <source>
        <strain evidence="21 22">CS-951</strain>
    </source>
</reference>
<comment type="catalytic activity">
    <reaction evidence="14">
        <text>a 1,2-diacyl-sn-glycerol + UDP-alpha-D-glucose = a 1,2-diacyl-3-O-(beta-D-glucopyranosyl)-sn-glycerol + UDP + H(+)</text>
        <dbReference type="Rhea" id="RHEA:17285"/>
        <dbReference type="ChEBI" id="CHEBI:15378"/>
        <dbReference type="ChEBI" id="CHEBI:17815"/>
        <dbReference type="ChEBI" id="CHEBI:58223"/>
        <dbReference type="ChEBI" id="CHEBI:58885"/>
        <dbReference type="ChEBI" id="CHEBI:75799"/>
        <dbReference type="EC" id="2.4.1.336"/>
    </reaction>
</comment>
<evidence type="ECO:0000256" key="17">
    <source>
        <dbReference type="ARBA" id="ARBA00078564"/>
    </source>
</evidence>
<feature type="transmembrane region" description="Helical" evidence="19">
    <location>
        <begin position="421"/>
        <end position="441"/>
    </location>
</feature>
<name>A0A0F5YCQ2_9CYAN</name>
<evidence type="ECO:0000256" key="2">
    <source>
        <dbReference type="ARBA" id="ARBA00004141"/>
    </source>
</evidence>
<dbReference type="Proteomes" id="UP000033607">
    <property type="component" value="Unassembled WGS sequence"/>
</dbReference>
<dbReference type="InterPro" id="IPR029044">
    <property type="entry name" value="Nucleotide-diphossugar_trans"/>
</dbReference>
<evidence type="ECO:0000256" key="12">
    <source>
        <dbReference type="ARBA" id="ARBA00023136"/>
    </source>
</evidence>
<evidence type="ECO:0000256" key="5">
    <source>
        <dbReference type="ARBA" id="ARBA00022676"/>
    </source>
</evidence>
<keyword evidence="10 19" id="KW-1133">Transmembrane helix</keyword>
<organism evidence="21 22">
    <name type="scientific">Limnoraphis robusta CS-951</name>
    <dbReference type="NCBI Taxonomy" id="1637645"/>
    <lineage>
        <taxon>Bacteria</taxon>
        <taxon>Bacillati</taxon>
        <taxon>Cyanobacteriota</taxon>
        <taxon>Cyanophyceae</taxon>
        <taxon>Oscillatoriophycideae</taxon>
        <taxon>Oscillatoriales</taxon>
        <taxon>Sirenicapillariaceae</taxon>
        <taxon>Limnoraphis</taxon>
    </lineage>
</organism>
<evidence type="ECO:0000259" key="20">
    <source>
        <dbReference type="Pfam" id="PF00535"/>
    </source>
</evidence>
<keyword evidence="13" id="KW-0119">Carbohydrate metabolism</keyword>
<evidence type="ECO:0000313" key="21">
    <source>
        <dbReference type="EMBL" id="KKD36412.1"/>
    </source>
</evidence>
<keyword evidence="4" id="KW-0444">Lipid biosynthesis</keyword>
<dbReference type="GO" id="GO:0016758">
    <property type="term" value="F:hexosyltransferase activity"/>
    <property type="evidence" value="ECO:0007669"/>
    <property type="project" value="UniProtKB-ARBA"/>
</dbReference>
<protein>
    <recommendedName>
        <fullName evidence="16">Beta-monoglucosyldiacylglycerol synthase</fullName>
        <ecNumber evidence="15">2.4.1.336</ecNumber>
    </recommendedName>
    <alternativeName>
        <fullName evidence="17">UDP-glucose:1,2-diacylglycerol 3-beta-D-glucosyltransferase</fullName>
    </alternativeName>
</protein>
<dbReference type="FunFam" id="3.90.550.10:FF:000164">
    <property type="entry name" value="Beta-(1-3)-glucosyl transferase"/>
    <property type="match status" value="1"/>
</dbReference>
<dbReference type="EC" id="2.4.1.336" evidence="15"/>
<evidence type="ECO:0000256" key="16">
    <source>
        <dbReference type="ARBA" id="ARBA00068721"/>
    </source>
</evidence>
<dbReference type="AlphaFoldDB" id="A0A0F5YCQ2"/>
<dbReference type="CDD" id="cd06423">
    <property type="entry name" value="CESA_like"/>
    <property type="match status" value="1"/>
</dbReference>
<dbReference type="GO" id="GO:0005886">
    <property type="term" value="C:plasma membrane"/>
    <property type="evidence" value="ECO:0007669"/>
    <property type="project" value="TreeGrafter"/>
</dbReference>
<keyword evidence="11" id="KW-0443">Lipid metabolism</keyword>
<dbReference type="InterPro" id="IPR050321">
    <property type="entry name" value="Glycosyltr_2/OpgH_subfam"/>
</dbReference>
<feature type="compositionally biased region" description="Polar residues" evidence="18">
    <location>
        <begin position="22"/>
        <end position="35"/>
    </location>
</feature>
<gene>
    <name evidence="21" type="ORF">WN50_19930</name>
</gene>
<keyword evidence="5" id="KW-0328">Glycosyltransferase</keyword>
<dbReference type="GO" id="GO:0006071">
    <property type="term" value="P:glycerol metabolic process"/>
    <property type="evidence" value="ECO:0007669"/>
    <property type="project" value="UniProtKB-KW"/>
</dbReference>
<evidence type="ECO:0000256" key="4">
    <source>
        <dbReference type="ARBA" id="ARBA00022516"/>
    </source>
</evidence>
<dbReference type="OrthoDB" id="9766299at2"/>
<accession>A0A0F5YCQ2</accession>
<evidence type="ECO:0000256" key="11">
    <source>
        <dbReference type="ARBA" id="ARBA00023098"/>
    </source>
</evidence>
<proteinExistence type="inferred from homology"/>
<dbReference type="Pfam" id="PF00535">
    <property type="entry name" value="Glycos_transf_2"/>
    <property type="match status" value="1"/>
</dbReference>
<keyword evidence="12 19" id="KW-0472">Membrane</keyword>
<feature type="transmembrane region" description="Helical" evidence="19">
    <location>
        <begin position="392"/>
        <end position="415"/>
    </location>
</feature>
<keyword evidence="9" id="KW-0460">Magnesium</keyword>
<comment type="subcellular location">
    <subcellularLocation>
        <location evidence="2">Membrane</location>
        <topology evidence="2">Multi-pass membrane protein</topology>
    </subcellularLocation>
</comment>
<dbReference type="GO" id="GO:0046467">
    <property type="term" value="P:membrane lipid biosynthetic process"/>
    <property type="evidence" value="ECO:0007669"/>
    <property type="project" value="UniProtKB-ARBA"/>
</dbReference>
<evidence type="ECO:0000256" key="7">
    <source>
        <dbReference type="ARBA" id="ARBA00022692"/>
    </source>
</evidence>
<feature type="compositionally biased region" description="Basic and acidic residues" evidence="18">
    <location>
        <begin position="1"/>
        <end position="21"/>
    </location>
</feature>
<comment type="caution">
    <text evidence="21">The sequence shown here is derived from an EMBL/GenBank/DDBJ whole genome shotgun (WGS) entry which is preliminary data.</text>
</comment>
<evidence type="ECO:0000256" key="9">
    <source>
        <dbReference type="ARBA" id="ARBA00022842"/>
    </source>
</evidence>
<evidence type="ECO:0000256" key="10">
    <source>
        <dbReference type="ARBA" id="ARBA00022989"/>
    </source>
</evidence>
<keyword evidence="7 19" id="KW-0812">Transmembrane</keyword>
<comment type="similarity">
    <text evidence="3">Belongs to the glycosyltransferase 2 family.</text>
</comment>
<feature type="transmembrane region" description="Helical" evidence="19">
    <location>
        <begin position="82"/>
        <end position="99"/>
    </location>
</feature>
<feature type="domain" description="Glycosyltransferase 2-like" evidence="20">
    <location>
        <begin position="144"/>
        <end position="312"/>
    </location>
</feature>
<evidence type="ECO:0000256" key="8">
    <source>
        <dbReference type="ARBA" id="ARBA00022798"/>
    </source>
</evidence>
<dbReference type="PANTHER" id="PTHR43867:SF2">
    <property type="entry name" value="CELLULOSE SYNTHASE CATALYTIC SUBUNIT A [UDP-FORMING]"/>
    <property type="match status" value="1"/>
</dbReference>
<dbReference type="InterPro" id="IPR001173">
    <property type="entry name" value="Glyco_trans_2-like"/>
</dbReference>
<evidence type="ECO:0000313" key="22">
    <source>
        <dbReference type="Proteomes" id="UP000033607"/>
    </source>
</evidence>
<evidence type="ECO:0000256" key="15">
    <source>
        <dbReference type="ARBA" id="ARBA00066964"/>
    </source>
</evidence>
<dbReference type="PANTHER" id="PTHR43867">
    <property type="entry name" value="CELLULOSE SYNTHASE CATALYTIC SUBUNIT A [UDP-FORMING]"/>
    <property type="match status" value="1"/>
</dbReference>
<evidence type="ECO:0000256" key="13">
    <source>
        <dbReference type="ARBA" id="ARBA00023277"/>
    </source>
</evidence>
<evidence type="ECO:0000256" key="3">
    <source>
        <dbReference type="ARBA" id="ARBA00006739"/>
    </source>
</evidence>
<evidence type="ECO:0000256" key="18">
    <source>
        <dbReference type="SAM" id="MobiDB-lite"/>
    </source>
</evidence>
<evidence type="ECO:0000256" key="1">
    <source>
        <dbReference type="ARBA" id="ARBA00001946"/>
    </source>
</evidence>
<keyword evidence="6 21" id="KW-0808">Transferase</keyword>
<comment type="cofactor">
    <cofactor evidence="1">
        <name>Mg(2+)</name>
        <dbReference type="ChEBI" id="CHEBI:18420"/>
    </cofactor>
</comment>
<sequence length="516" mass="57912">MPKKSWPEKRLSNKLNADMRRLTSTPTNSSNQNHSYGDRHDYQPECNTVEADQQVDSDLLSEHPVEPMAISPLIYQGRRRKAAVVLSMIWGGTITLHLVSWGSWLILGLTGLLSIHALRILLKQPQGESNQTLASDRDYWPFVSLLVAAKNEESVIRNLVENLCTLDYPSDAYEVWVIDDQSTDNTPRVLDQLAEKFDHLKVLHRRNGGGGKSGALNQVLPLTQGEMLGVFDADAQVSSDLLRKVIPLFDEDRIGAVQMRKAISNASLNFWTHCQAAEMALDAFFQEQRIALGGIGELRGNGQFVRRSAIESCGGWNEETITDDLDLTIRLHLNDWDIEFLASPPVYEEGVTGAIGLWHQRNRWAEGGYQRYLDYWKPLLSNRLGTGKTLDLFGFLVMQYLVPTAAVPDLIMAALLRRLPITSPLSLMAITLSVLGMFMGLRRIHNPEKMASPTSQSPNQSLMTWLMAGLQSIRGTLYMLHWFIVIGSTAIRISVRPKRLKWVKTVHQGMSGTPQT</sequence>
<evidence type="ECO:0000256" key="14">
    <source>
        <dbReference type="ARBA" id="ARBA00053004"/>
    </source>
</evidence>